<dbReference type="Pfam" id="PF12730">
    <property type="entry name" value="ABC2_membrane_4"/>
    <property type="match status" value="1"/>
</dbReference>
<dbReference type="EMBL" id="JAVGVR010000002">
    <property type="protein sequence ID" value="MDQ6601064.1"/>
    <property type="molecule type" value="Genomic_DNA"/>
</dbReference>
<feature type="transmembrane region" description="Helical" evidence="1">
    <location>
        <begin position="142"/>
        <end position="165"/>
    </location>
</feature>
<sequence>MLNFRNEWSKLIQKRSTIVLFCLSAIFPLITGPIIQMMQNRFGFTAFDGESFPLVILGLAVSVYLPLILALGISDMFTGEQEQKTLSFLLVRPVSRFKIFVSKIACSCIYLLSLLMIVFISSMLTGAIWLENFTLHGLILGFFAYLLSWLPLMAIGLMLVFLALWFGASSRAITFSILLYLVMMAISYLFPTIAQWLPIYDNSWYQRWINSGFSVVTLGRTLYLLSFCTLFFTLGYYKFTTKEY</sequence>
<comment type="caution">
    <text evidence="2">The sequence shown here is derived from an EMBL/GenBank/DDBJ whole genome shotgun (WGS) entry which is preliminary data.</text>
</comment>
<gene>
    <name evidence="2" type="ORF">RCG21_33295</name>
</gene>
<keyword evidence="1" id="KW-0472">Membrane</keyword>
<evidence type="ECO:0000256" key="1">
    <source>
        <dbReference type="SAM" id="Phobius"/>
    </source>
</evidence>
<proteinExistence type="predicted"/>
<feature type="transmembrane region" description="Helical" evidence="1">
    <location>
        <begin position="99"/>
        <end position="130"/>
    </location>
</feature>
<dbReference type="PANTHER" id="PTHR37305:SF1">
    <property type="entry name" value="MEMBRANE PROTEIN"/>
    <property type="match status" value="1"/>
</dbReference>
<keyword evidence="1" id="KW-1133">Transmembrane helix</keyword>
<protein>
    <submittedName>
        <fullName evidence="2">ABC transporter permease</fullName>
    </submittedName>
</protein>
<dbReference type="PANTHER" id="PTHR37305">
    <property type="entry name" value="INTEGRAL MEMBRANE PROTEIN-RELATED"/>
    <property type="match status" value="1"/>
</dbReference>
<feature type="transmembrane region" description="Helical" evidence="1">
    <location>
        <begin position="177"/>
        <end position="197"/>
    </location>
</feature>
<reference evidence="2" key="1">
    <citation type="submission" date="2023-08" db="EMBL/GenBank/DDBJ databases">
        <title>Nitrogen cycling bacteria in agricultural field soils.</title>
        <authorList>
            <person name="Jang J."/>
        </authorList>
    </citation>
    <scope>NUCLEOTIDE SEQUENCE</scope>
    <source>
        <strain evidence="2">PS3-36</strain>
    </source>
</reference>
<name>A0AA90TXC1_9BACI</name>
<dbReference type="Proteomes" id="UP001178888">
    <property type="component" value="Unassembled WGS sequence"/>
</dbReference>
<dbReference type="RefSeq" id="WP_308914682.1">
    <property type="nucleotide sequence ID" value="NZ_JAVGVR010000002.1"/>
</dbReference>
<organism evidence="2 3">
    <name type="scientific">Bacillus salipaludis</name>
    <dbReference type="NCBI Taxonomy" id="2547811"/>
    <lineage>
        <taxon>Bacteria</taxon>
        <taxon>Bacillati</taxon>
        <taxon>Bacillota</taxon>
        <taxon>Bacilli</taxon>
        <taxon>Bacillales</taxon>
        <taxon>Bacillaceae</taxon>
        <taxon>Bacillus</taxon>
    </lineage>
</organism>
<keyword evidence="3" id="KW-1185">Reference proteome</keyword>
<feature type="transmembrane region" description="Helical" evidence="1">
    <location>
        <begin position="55"/>
        <end position="78"/>
    </location>
</feature>
<evidence type="ECO:0000313" key="2">
    <source>
        <dbReference type="EMBL" id="MDQ6601064.1"/>
    </source>
</evidence>
<dbReference type="AlphaFoldDB" id="A0AA90TXC1"/>
<keyword evidence="1" id="KW-0812">Transmembrane</keyword>
<feature type="transmembrane region" description="Helical" evidence="1">
    <location>
        <begin position="217"/>
        <end position="237"/>
    </location>
</feature>
<accession>A0AA90TXC1</accession>
<feature type="transmembrane region" description="Helical" evidence="1">
    <location>
        <begin position="18"/>
        <end position="35"/>
    </location>
</feature>
<evidence type="ECO:0000313" key="3">
    <source>
        <dbReference type="Proteomes" id="UP001178888"/>
    </source>
</evidence>